<keyword evidence="4 5" id="KW-0238">DNA-binding</keyword>
<proteinExistence type="predicted"/>
<dbReference type="PANTHER" id="PTHR47502">
    <property type="entry name" value="THAP DOMAIN-CONTAINING PROTEIN 7"/>
    <property type="match status" value="1"/>
</dbReference>
<dbReference type="PANTHER" id="PTHR47502:SF1">
    <property type="entry name" value="THAP DOMAIN-CONTAINING PROTEIN 7"/>
    <property type="match status" value="1"/>
</dbReference>
<evidence type="ECO:0000256" key="2">
    <source>
        <dbReference type="ARBA" id="ARBA00022771"/>
    </source>
</evidence>
<dbReference type="Pfam" id="PF05485">
    <property type="entry name" value="THAP"/>
    <property type="match status" value="1"/>
</dbReference>
<evidence type="ECO:0000256" key="1">
    <source>
        <dbReference type="ARBA" id="ARBA00022723"/>
    </source>
</evidence>
<dbReference type="GeneTree" id="ENSGT00730000111394"/>
<dbReference type="PROSITE" id="PS50950">
    <property type="entry name" value="ZF_THAP"/>
    <property type="match status" value="1"/>
</dbReference>
<feature type="domain" description="THAP-type" evidence="7">
    <location>
        <begin position="1"/>
        <end position="87"/>
    </location>
</feature>
<keyword evidence="2 5" id="KW-0863">Zinc-finger</keyword>
<evidence type="ECO:0000256" key="5">
    <source>
        <dbReference type="PROSITE-ProRule" id="PRU00309"/>
    </source>
</evidence>
<dbReference type="SMART" id="SM00980">
    <property type="entry name" value="THAP"/>
    <property type="match status" value="1"/>
</dbReference>
<dbReference type="SMART" id="SM00692">
    <property type="entry name" value="DM3"/>
    <property type="match status" value="1"/>
</dbReference>
<evidence type="ECO:0000256" key="3">
    <source>
        <dbReference type="ARBA" id="ARBA00022833"/>
    </source>
</evidence>
<dbReference type="SUPFAM" id="SSF57716">
    <property type="entry name" value="Glucocorticoid receptor-like (DNA-binding domain)"/>
    <property type="match status" value="1"/>
</dbReference>
<reference evidence="8" key="2">
    <citation type="submission" date="2025-09" db="UniProtKB">
        <authorList>
            <consortium name="Ensembl"/>
        </authorList>
    </citation>
    <scope>IDENTIFICATION</scope>
</reference>
<accession>A0A8C5FSH1</accession>
<feature type="region of interest" description="Disordered" evidence="6">
    <location>
        <begin position="120"/>
        <end position="152"/>
    </location>
</feature>
<evidence type="ECO:0000256" key="4">
    <source>
        <dbReference type="ARBA" id="ARBA00023125"/>
    </source>
</evidence>
<dbReference type="GO" id="GO:0006355">
    <property type="term" value="P:regulation of DNA-templated transcription"/>
    <property type="evidence" value="ECO:0007669"/>
    <property type="project" value="TreeGrafter"/>
</dbReference>
<dbReference type="GO" id="GO:0005634">
    <property type="term" value="C:nucleus"/>
    <property type="evidence" value="ECO:0007669"/>
    <property type="project" value="TreeGrafter"/>
</dbReference>
<feature type="compositionally biased region" description="Acidic residues" evidence="6">
    <location>
        <begin position="258"/>
        <end position="276"/>
    </location>
</feature>
<dbReference type="GO" id="GO:0003677">
    <property type="term" value="F:DNA binding"/>
    <property type="evidence" value="ECO:0007669"/>
    <property type="project" value="UniProtKB-UniRule"/>
</dbReference>
<name>A0A8C5FSH1_GADMO</name>
<sequence>MPRHCSAGGCKSRDNRETRKAGITFHKLPKGASRRNLWITNSHRKGLWDPQTDFVYFCSKHFTPENFELTGYSGIRRLREDAFPTVFDASLGPKRKGPGRPRKKEALHLRSIYFEDRVEQEKAQPVSLTDGCPSPPDPRESPPAECPASPSRYMRRLPPAPGFYLRREHSYAQLCPLLWRRRCERAVDCLEKALRQLSAARRRENRLRSALSRLREKRLRPAGPDDGPRARRGWLGGGRLRGAAAQAGGDGSLWAQPEESEGEMESEEAGLGEPAAEDEDVGEYCFSCNRAGDGCCDRGPRSVSRAADRRELSGARHGVARSQEEGCTWLPLLKPPGSDEDRFINGEGKALIHEHQLSAPELVVNTDHVQLMVLEAPLGDGFKTGHLQSALKLPPSRSLLQSQAQAGLQRVLLGGESLHGSQGPDPRPALADFGAMVGQAKGAALYKEPCQQVFFVQESIEGQLLLVPATTQDRLKGVDSTDDGAGNMQTILEPHLTFQTDLGLVPEDIPNRDLEPSNGNVLGTVVREDVREKLKEHLEGFQLQLSTEYIT</sequence>
<keyword evidence="1" id="KW-0479">Metal-binding</keyword>
<dbReference type="GO" id="GO:0008270">
    <property type="term" value="F:zinc ion binding"/>
    <property type="evidence" value="ECO:0007669"/>
    <property type="project" value="UniProtKB-KW"/>
</dbReference>
<dbReference type="InterPro" id="IPR026519">
    <property type="entry name" value="THAP7"/>
</dbReference>
<evidence type="ECO:0000259" key="7">
    <source>
        <dbReference type="PROSITE" id="PS50950"/>
    </source>
</evidence>
<evidence type="ECO:0000313" key="9">
    <source>
        <dbReference type="Proteomes" id="UP000694546"/>
    </source>
</evidence>
<dbReference type="InterPro" id="IPR006612">
    <property type="entry name" value="THAP_Znf"/>
</dbReference>
<organism evidence="8 9">
    <name type="scientific">Gadus morhua</name>
    <name type="common">Atlantic cod</name>
    <dbReference type="NCBI Taxonomy" id="8049"/>
    <lineage>
        <taxon>Eukaryota</taxon>
        <taxon>Metazoa</taxon>
        <taxon>Chordata</taxon>
        <taxon>Craniata</taxon>
        <taxon>Vertebrata</taxon>
        <taxon>Euteleostomi</taxon>
        <taxon>Actinopterygii</taxon>
        <taxon>Neopterygii</taxon>
        <taxon>Teleostei</taxon>
        <taxon>Neoteleostei</taxon>
        <taxon>Acanthomorphata</taxon>
        <taxon>Zeiogadaria</taxon>
        <taxon>Gadariae</taxon>
        <taxon>Gadiformes</taxon>
        <taxon>Gadoidei</taxon>
        <taxon>Gadidae</taxon>
        <taxon>Gadus</taxon>
    </lineage>
</organism>
<keyword evidence="9" id="KW-1185">Reference proteome</keyword>
<reference evidence="8" key="1">
    <citation type="submission" date="2025-08" db="UniProtKB">
        <authorList>
            <consortium name="Ensembl"/>
        </authorList>
    </citation>
    <scope>IDENTIFICATION</scope>
</reference>
<evidence type="ECO:0000313" key="8">
    <source>
        <dbReference type="Ensembl" id="ENSGMOP00000057920.1"/>
    </source>
</evidence>
<protein>
    <recommendedName>
        <fullName evidence="7">THAP-type domain-containing protein</fullName>
    </recommendedName>
</protein>
<dbReference type="Ensembl" id="ENSGMOT00000058542.1">
    <property type="protein sequence ID" value="ENSGMOP00000057920.1"/>
    <property type="gene ID" value="ENSGMOG00000018491.2"/>
</dbReference>
<feature type="region of interest" description="Disordered" evidence="6">
    <location>
        <begin position="215"/>
        <end position="276"/>
    </location>
</feature>
<keyword evidence="3" id="KW-0862">Zinc</keyword>
<dbReference type="AlphaFoldDB" id="A0A8C5FSH1"/>
<dbReference type="Proteomes" id="UP000694546">
    <property type="component" value="Chromosome 22"/>
</dbReference>
<evidence type="ECO:0000256" key="6">
    <source>
        <dbReference type="SAM" id="MobiDB-lite"/>
    </source>
</evidence>